<accession>A0A517LDF0</accession>
<feature type="signal peptide" evidence="2">
    <location>
        <begin position="1"/>
        <end position="21"/>
    </location>
</feature>
<name>A0A517LDF0_9PEZI</name>
<keyword evidence="2" id="KW-0732">Signal</keyword>
<evidence type="ECO:0000256" key="2">
    <source>
        <dbReference type="SAM" id="SignalP"/>
    </source>
</evidence>
<protein>
    <submittedName>
        <fullName evidence="3">Uncharacterized protein</fullName>
    </submittedName>
</protein>
<feature type="region of interest" description="Disordered" evidence="1">
    <location>
        <begin position="193"/>
        <end position="224"/>
    </location>
</feature>
<dbReference type="STRING" id="50376.A0A517LDF0"/>
<dbReference type="EMBL" id="CP042194">
    <property type="protein sequence ID" value="QDS73669.1"/>
    <property type="molecule type" value="Genomic_DNA"/>
</dbReference>
<keyword evidence="4" id="KW-1185">Reference proteome</keyword>
<sequence length="298" mass="33962">MIIYLFIILSAFLFLRRRHHTTHHPRVSTLNASTSSQWDDENDSSSSISDSSDTEIQPPQDENGHFIYSFTESSRGFTRHEVYETSFLLRQKGLPVELVAPILNHAEYWMRTAYGRHESISVAQDFGGRGGDEEYLRTAPIGDDGLTGLKPVRKVVFAVESRDQGWSSYPDDHGTYRGSWTWFEARRIDSSALEAGEGQGRREDEEEEQELHPENDARDPAEISSRVEGREILRNIHAGKNWHRHVISWAADDEGEDGEWVRGLKRGDAIILSAHARFPAWTNRVRNAKIAVYTAAIR</sequence>
<evidence type="ECO:0000256" key="1">
    <source>
        <dbReference type="SAM" id="MobiDB-lite"/>
    </source>
</evidence>
<evidence type="ECO:0000313" key="4">
    <source>
        <dbReference type="Proteomes" id="UP000316270"/>
    </source>
</evidence>
<dbReference type="OrthoDB" id="66095at2759"/>
<dbReference type="Proteomes" id="UP000316270">
    <property type="component" value="Chromosome 10"/>
</dbReference>
<reference evidence="3 4" key="1">
    <citation type="submission" date="2019-07" db="EMBL/GenBank/DDBJ databases">
        <title>Finished genome of Venturia effusa.</title>
        <authorList>
            <person name="Young C.A."/>
            <person name="Cox M.P."/>
            <person name="Ganley A.R.D."/>
            <person name="David W.J."/>
        </authorList>
    </citation>
    <scope>NUCLEOTIDE SEQUENCE [LARGE SCALE GENOMIC DNA]</scope>
    <source>
        <strain evidence="4">albino</strain>
    </source>
</reference>
<organism evidence="3 4">
    <name type="scientific">Venturia effusa</name>
    <dbReference type="NCBI Taxonomy" id="50376"/>
    <lineage>
        <taxon>Eukaryota</taxon>
        <taxon>Fungi</taxon>
        <taxon>Dikarya</taxon>
        <taxon>Ascomycota</taxon>
        <taxon>Pezizomycotina</taxon>
        <taxon>Dothideomycetes</taxon>
        <taxon>Pleosporomycetidae</taxon>
        <taxon>Venturiales</taxon>
        <taxon>Venturiaceae</taxon>
        <taxon>Venturia</taxon>
    </lineage>
</organism>
<gene>
    <name evidence="3" type="ORF">FKW77_002689</name>
</gene>
<feature type="chain" id="PRO_5021718240" evidence="2">
    <location>
        <begin position="22"/>
        <end position="298"/>
    </location>
</feature>
<proteinExistence type="predicted"/>
<dbReference type="AlphaFoldDB" id="A0A517LDF0"/>
<feature type="compositionally biased region" description="Polar residues" evidence="1">
    <location>
        <begin position="28"/>
        <end position="37"/>
    </location>
</feature>
<evidence type="ECO:0000313" key="3">
    <source>
        <dbReference type="EMBL" id="QDS73669.1"/>
    </source>
</evidence>
<feature type="region of interest" description="Disordered" evidence="1">
    <location>
        <begin position="25"/>
        <end position="65"/>
    </location>
</feature>
<feature type="compositionally biased region" description="Basic and acidic residues" evidence="1">
    <location>
        <begin position="210"/>
        <end position="224"/>
    </location>
</feature>